<dbReference type="InterPro" id="IPR017871">
    <property type="entry name" value="ABC_transporter-like_CS"/>
</dbReference>
<dbReference type="SUPFAM" id="SSF52540">
    <property type="entry name" value="P-loop containing nucleoside triphosphate hydrolases"/>
    <property type="match status" value="1"/>
</dbReference>
<evidence type="ECO:0000259" key="6">
    <source>
        <dbReference type="PROSITE" id="PS50893"/>
    </source>
</evidence>
<evidence type="ECO:0000256" key="2">
    <source>
        <dbReference type="ARBA" id="ARBA00022448"/>
    </source>
</evidence>
<evidence type="ECO:0000256" key="4">
    <source>
        <dbReference type="ARBA" id="ARBA00022840"/>
    </source>
</evidence>
<evidence type="ECO:0000256" key="5">
    <source>
        <dbReference type="ARBA" id="ARBA00022970"/>
    </source>
</evidence>
<dbReference type="GO" id="GO:0015807">
    <property type="term" value="P:L-amino acid transport"/>
    <property type="evidence" value="ECO:0007669"/>
    <property type="project" value="TreeGrafter"/>
</dbReference>
<accession>A0A3L7AJK8</accession>
<dbReference type="SMART" id="SM00382">
    <property type="entry name" value="AAA"/>
    <property type="match status" value="1"/>
</dbReference>
<keyword evidence="5" id="KW-0029">Amino-acid transport</keyword>
<evidence type="ECO:0000256" key="3">
    <source>
        <dbReference type="ARBA" id="ARBA00022741"/>
    </source>
</evidence>
<dbReference type="InterPro" id="IPR052156">
    <property type="entry name" value="BCAA_Transport_ATP-bd_LivF"/>
</dbReference>
<protein>
    <submittedName>
        <fullName evidence="7">ABC transporter ATP-binding protein</fullName>
    </submittedName>
</protein>
<name>A0A3L7AJK8_9HYPH</name>
<proteinExistence type="inferred from homology"/>
<dbReference type="PROSITE" id="PS50893">
    <property type="entry name" value="ABC_TRANSPORTER_2"/>
    <property type="match status" value="1"/>
</dbReference>
<dbReference type="Proteomes" id="UP000269692">
    <property type="component" value="Unassembled WGS sequence"/>
</dbReference>
<evidence type="ECO:0000313" key="8">
    <source>
        <dbReference type="Proteomes" id="UP000269692"/>
    </source>
</evidence>
<dbReference type="PANTHER" id="PTHR43820">
    <property type="entry name" value="HIGH-AFFINITY BRANCHED-CHAIN AMINO ACID TRANSPORT ATP-BINDING PROTEIN LIVF"/>
    <property type="match status" value="1"/>
</dbReference>
<keyword evidence="8" id="KW-1185">Reference proteome</keyword>
<gene>
    <name evidence="7" type="ORF">D9R14_06065</name>
</gene>
<dbReference type="CDD" id="cd03224">
    <property type="entry name" value="ABC_TM1139_LivF_branched"/>
    <property type="match status" value="1"/>
</dbReference>
<sequence length="239" mass="25991">MLEMRRVCVRYGATQVLWDIDLSVGEGEVVAVMGPNGSGKSTIFKAVMGLAPPFAGAISFRGEDITRLPVERHVARGIALVLERRRLFPTMTVRENVLMGAFHAQAAKAADETLRWLQGLFPVLRERGGQIAESLSGGEQQMVAIARGLMSRPRLLILDEPFLGLAPKMVAQVVDLIRAVNAEGIAVLFNEQNVRTSFSIADRGYVIESGRNVVDGTGLGMLEHPDIRRVYLGEQGAAP</sequence>
<dbReference type="EMBL" id="RCTF01000003">
    <property type="protein sequence ID" value="RLP80609.1"/>
    <property type="molecule type" value="Genomic_DNA"/>
</dbReference>
<keyword evidence="3" id="KW-0547">Nucleotide-binding</keyword>
<feature type="domain" description="ABC transporter" evidence="6">
    <location>
        <begin position="2"/>
        <end position="234"/>
    </location>
</feature>
<dbReference type="InterPro" id="IPR003593">
    <property type="entry name" value="AAA+_ATPase"/>
</dbReference>
<dbReference type="PANTHER" id="PTHR43820:SF4">
    <property type="entry name" value="HIGH-AFFINITY BRANCHED-CHAIN AMINO ACID TRANSPORT ATP-BINDING PROTEIN LIVF"/>
    <property type="match status" value="1"/>
</dbReference>
<dbReference type="GO" id="GO:0016887">
    <property type="term" value="F:ATP hydrolysis activity"/>
    <property type="evidence" value="ECO:0007669"/>
    <property type="project" value="InterPro"/>
</dbReference>
<dbReference type="AlphaFoldDB" id="A0A3L7AJK8"/>
<dbReference type="InterPro" id="IPR027417">
    <property type="entry name" value="P-loop_NTPase"/>
</dbReference>
<evidence type="ECO:0000256" key="1">
    <source>
        <dbReference type="ARBA" id="ARBA00005417"/>
    </source>
</evidence>
<dbReference type="OrthoDB" id="9776369at2"/>
<reference evidence="7 8" key="1">
    <citation type="submission" date="2018-10" db="EMBL/GenBank/DDBJ databases">
        <title>Xanthobacter tagetidis genome sequencing and assembly.</title>
        <authorList>
            <person name="Maclea K.S."/>
            <person name="Goen A.E."/>
            <person name="Fatima S.A."/>
        </authorList>
    </citation>
    <scope>NUCLEOTIDE SEQUENCE [LARGE SCALE GENOMIC DNA]</scope>
    <source>
        <strain evidence="7 8">ATCC 700314</strain>
    </source>
</reference>
<dbReference type="Gene3D" id="3.40.50.300">
    <property type="entry name" value="P-loop containing nucleotide triphosphate hydrolases"/>
    <property type="match status" value="1"/>
</dbReference>
<dbReference type="PROSITE" id="PS00211">
    <property type="entry name" value="ABC_TRANSPORTER_1"/>
    <property type="match status" value="1"/>
</dbReference>
<organism evidence="7 8">
    <name type="scientific">Xanthobacter tagetidis</name>
    <dbReference type="NCBI Taxonomy" id="60216"/>
    <lineage>
        <taxon>Bacteria</taxon>
        <taxon>Pseudomonadati</taxon>
        <taxon>Pseudomonadota</taxon>
        <taxon>Alphaproteobacteria</taxon>
        <taxon>Hyphomicrobiales</taxon>
        <taxon>Xanthobacteraceae</taxon>
        <taxon>Xanthobacter</taxon>
    </lineage>
</organism>
<evidence type="ECO:0000313" key="7">
    <source>
        <dbReference type="EMBL" id="RLP80609.1"/>
    </source>
</evidence>
<dbReference type="Pfam" id="PF00005">
    <property type="entry name" value="ABC_tran"/>
    <property type="match status" value="1"/>
</dbReference>
<dbReference type="RefSeq" id="WP_121622402.1">
    <property type="nucleotide sequence ID" value="NZ_JACIIW010000006.1"/>
</dbReference>
<comment type="caution">
    <text evidence="7">The sequence shown here is derived from an EMBL/GenBank/DDBJ whole genome shotgun (WGS) entry which is preliminary data.</text>
</comment>
<dbReference type="GO" id="GO:0005524">
    <property type="term" value="F:ATP binding"/>
    <property type="evidence" value="ECO:0007669"/>
    <property type="project" value="UniProtKB-KW"/>
</dbReference>
<comment type="similarity">
    <text evidence="1">Belongs to the ABC transporter superfamily.</text>
</comment>
<dbReference type="GO" id="GO:0015658">
    <property type="term" value="F:branched-chain amino acid transmembrane transporter activity"/>
    <property type="evidence" value="ECO:0007669"/>
    <property type="project" value="TreeGrafter"/>
</dbReference>
<dbReference type="InterPro" id="IPR003439">
    <property type="entry name" value="ABC_transporter-like_ATP-bd"/>
</dbReference>
<keyword evidence="4 7" id="KW-0067">ATP-binding</keyword>
<keyword evidence="2" id="KW-0813">Transport</keyword>